<name>A0A1C0AQS0_9ACTN</name>
<dbReference type="EC" id="3.1.-.-" evidence="6"/>
<dbReference type="GO" id="GO:0016787">
    <property type="term" value="F:hydrolase activity"/>
    <property type="evidence" value="ECO:0007669"/>
    <property type="project" value="UniProtKB-KW"/>
</dbReference>
<dbReference type="AlphaFoldDB" id="A0A1C0AQS0"/>
<dbReference type="RefSeq" id="WP_068750324.1">
    <property type="nucleotide sequence ID" value="NZ_JBDXXE010000057.1"/>
</dbReference>
<comment type="function">
    <text evidence="6">Toxic component of a toxin-antitoxin (TA) system. An RNase.</text>
</comment>
<keyword evidence="3 6" id="KW-0479">Metal-binding</keyword>
<evidence type="ECO:0000256" key="6">
    <source>
        <dbReference type="HAMAP-Rule" id="MF_00265"/>
    </source>
</evidence>
<gene>
    <name evidence="6" type="primary">vapC</name>
    <name evidence="7" type="ORF">BCR15_13790</name>
</gene>
<comment type="cofactor">
    <cofactor evidence="6">
        <name>Mg(2+)</name>
        <dbReference type="ChEBI" id="CHEBI:18420"/>
    </cofactor>
</comment>
<accession>A0A1C0AQS0</accession>
<dbReference type="PANTHER" id="PTHR35901:SF1">
    <property type="entry name" value="EXONUCLEASE VAPC9"/>
    <property type="match status" value="1"/>
</dbReference>
<keyword evidence="1 6" id="KW-1277">Toxin-antitoxin system</keyword>
<evidence type="ECO:0000313" key="8">
    <source>
        <dbReference type="Proteomes" id="UP000093501"/>
    </source>
</evidence>
<dbReference type="Proteomes" id="UP000093501">
    <property type="component" value="Unassembled WGS sequence"/>
</dbReference>
<dbReference type="GO" id="GO:0090729">
    <property type="term" value="F:toxin activity"/>
    <property type="evidence" value="ECO:0007669"/>
    <property type="project" value="UniProtKB-KW"/>
</dbReference>
<dbReference type="HAMAP" id="MF_00265">
    <property type="entry name" value="VapC_Nob1"/>
    <property type="match status" value="1"/>
</dbReference>
<dbReference type="InterPro" id="IPR044153">
    <property type="entry name" value="PIN_Pae0151-like"/>
</dbReference>
<keyword evidence="5 6" id="KW-0460">Magnesium</keyword>
<evidence type="ECO:0000256" key="3">
    <source>
        <dbReference type="ARBA" id="ARBA00022723"/>
    </source>
</evidence>
<dbReference type="Gene3D" id="3.40.50.1010">
    <property type="entry name" value="5'-nuclease"/>
    <property type="match status" value="1"/>
</dbReference>
<comment type="similarity">
    <text evidence="6">Belongs to the PINc/VapC protein family.</text>
</comment>
<dbReference type="InterPro" id="IPR022907">
    <property type="entry name" value="VapC_family"/>
</dbReference>
<proteinExistence type="inferred from homology"/>
<dbReference type="InterPro" id="IPR002716">
    <property type="entry name" value="PIN_dom"/>
</dbReference>
<comment type="caution">
    <text evidence="7">The sequence shown here is derived from an EMBL/GenBank/DDBJ whole genome shotgun (WGS) entry which is preliminary data.</text>
</comment>
<keyword evidence="6" id="KW-0800">Toxin</keyword>
<dbReference type="GO" id="GO:0004540">
    <property type="term" value="F:RNA nuclease activity"/>
    <property type="evidence" value="ECO:0007669"/>
    <property type="project" value="InterPro"/>
</dbReference>
<reference evidence="8" key="1">
    <citation type="submission" date="2016-07" db="EMBL/GenBank/DDBJ databases">
        <authorList>
            <person name="Florea S."/>
            <person name="Webb J.S."/>
            <person name="Jaromczyk J."/>
            <person name="Schardl C.L."/>
        </authorList>
    </citation>
    <scope>NUCLEOTIDE SEQUENCE [LARGE SCALE GENOMIC DNA]</scope>
    <source>
        <strain evidence="8">IPBSL-7</strain>
    </source>
</reference>
<dbReference type="InterPro" id="IPR051619">
    <property type="entry name" value="TypeII_TA_RNase_PINc/VapC"/>
</dbReference>
<evidence type="ECO:0000256" key="5">
    <source>
        <dbReference type="ARBA" id="ARBA00022842"/>
    </source>
</evidence>
<dbReference type="Pfam" id="PF01850">
    <property type="entry name" value="PIN"/>
    <property type="match status" value="1"/>
</dbReference>
<feature type="binding site" evidence="6">
    <location>
        <position position="93"/>
    </location>
    <ligand>
        <name>Mg(2+)</name>
        <dbReference type="ChEBI" id="CHEBI:18420"/>
    </ligand>
</feature>
<dbReference type="GO" id="GO:0000287">
    <property type="term" value="F:magnesium ion binding"/>
    <property type="evidence" value="ECO:0007669"/>
    <property type="project" value="UniProtKB-UniRule"/>
</dbReference>
<feature type="binding site" evidence="6">
    <location>
        <position position="5"/>
    </location>
    <ligand>
        <name>Mg(2+)</name>
        <dbReference type="ChEBI" id="CHEBI:18420"/>
    </ligand>
</feature>
<evidence type="ECO:0000256" key="4">
    <source>
        <dbReference type="ARBA" id="ARBA00022801"/>
    </source>
</evidence>
<dbReference type="InterPro" id="IPR029060">
    <property type="entry name" value="PIN-like_dom_sf"/>
</dbReference>
<evidence type="ECO:0000256" key="2">
    <source>
        <dbReference type="ARBA" id="ARBA00022722"/>
    </source>
</evidence>
<protein>
    <recommendedName>
        <fullName evidence="6">Ribonuclease VapC</fullName>
        <shortName evidence="6">RNase VapC</shortName>
        <ecNumber evidence="6">3.1.-.-</ecNumber>
    </recommendedName>
    <alternativeName>
        <fullName evidence="6">Toxin VapC</fullName>
    </alternativeName>
</protein>
<organism evidence="7 8">
    <name type="scientific">Tessaracoccus lapidicaptus</name>
    <dbReference type="NCBI Taxonomy" id="1427523"/>
    <lineage>
        <taxon>Bacteria</taxon>
        <taxon>Bacillati</taxon>
        <taxon>Actinomycetota</taxon>
        <taxon>Actinomycetes</taxon>
        <taxon>Propionibacteriales</taxon>
        <taxon>Propionibacteriaceae</taxon>
        <taxon>Tessaracoccus</taxon>
    </lineage>
</organism>
<keyword evidence="2 6" id="KW-0540">Nuclease</keyword>
<dbReference type="SUPFAM" id="SSF88723">
    <property type="entry name" value="PIN domain-like"/>
    <property type="match status" value="1"/>
</dbReference>
<dbReference type="CDD" id="cd09873">
    <property type="entry name" value="PIN_Pae0151-like"/>
    <property type="match status" value="1"/>
</dbReference>
<evidence type="ECO:0000256" key="1">
    <source>
        <dbReference type="ARBA" id="ARBA00022649"/>
    </source>
</evidence>
<keyword evidence="8" id="KW-1185">Reference proteome</keyword>
<evidence type="ECO:0000313" key="7">
    <source>
        <dbReference type="EMBL" id="OCL36699.1"/>
    </source>
</evidence>
<keyword evidence="4 6" id="KW-0378">Hydrolase</keyword>
<dbReference type="EMBL" id="MBQD01000008">
    <property type="protein sequence ID" value="OCL36699.1"/>
    <property type="molecule type" value="Genomic_DNA"/>
</dbReference>
<sequence>MIVLDASAMVEALIGSEAADELLDALTGDVHAPHLLDVEVLSVLRGLLLGGKLDPAVAEEVRRDHFAFAINRYEVSPLADRIWQLRHQYTSYDAAYLALAEALDAPLYTCAAKLDSGGHHAKVHLLHRTH</sequence>
<dbReference type="PANTHER" id="PTHR35901">
    <property type="entry name" value="RIBONUCLEASE VAPC3"/>
    <property type="match status" value="1"/>
</dbReference>